<keyword evidence="4" id="KW-1185">Reference proteome</keyword>
<feature type="region of interest" description="Disordered" evidence="2">
    <location>
        <begin position="146"/>
        <end position="179"/>
    </location>
</feature>
<dbReference type="EMBL" id="AZGZ01000001">
    <property type="protein sequence ID" value="KZZ97802.1"/>
    <property type="molecule type" value="Genomic_DNA"/>
</dbReference>
<accession>A0A162ISF7</accession>
<dbReference type="AlphaFoldDB" id="A0A162ISF7"/>
<name>A0A162ISF7_9EURO</name>
<organism evidence="3 4">
    <name type="scientific">Ascosphaera apis ARSEF 7405</name>
    <dbReference type="NCBI Taxonomy" id="392613"/>
    <lineage>
        <taxon>Eukaryota</taxon>
        <taxon>Fungi</taxon>
        <taxon>Dikarya</taxon>
        <taxon>Ascomycota</taxon>
        <taxon>Pezizomycotina</taxon>
        <taxon>Eurotiomycetes</taxon>
        <taxon>Eurotiomycetidae</taxon>
        <taxon>Onygenales</taxon>
        <taxon>Ascosphaeraceae</taxon>
        <taxon>Ascosphaera</taxon>
    </lineage>
</organism>
<feature type="coiled-coil region" evidence="1">
    <location>
        <begin position="625"/>
        <end position="652"/>
    </location>
</feature>
<feature type="compositionally biased region" description="Basic and acidic residues" evidence="2">
    <location>
        <begin position="165"/>
        <end position="177"/>
    </location>
</feature>
<keyword evidence="1" id="KW-0175">Coiled coil</keyword>
<dbReference type="OrthoDB" id="4207238at2759"/>
<gene>
    <name evidence="3" type="ORF">AAP_00063</name>
</gene>
<dbReference type="Proteomes" id="UP000242877">
    <property type="component" value="Unassembled WGS sequence"/>
</dbReference>
<evidence type="ECO:0000313" key="3">
    <source>
        <dbReference type="EMBL" id="KZZ97802.1"/>
    </source>
</evidence>
<sequence length="1095" mass="123888">MSRRTIGRPRDLIRLGILGPIGQHPLNTTTSINKREYLARRPRKRRGVIATRRIIQSSEPVVPEPLPEPNYGLPPEPEPEYEPLILEPGYYSSDEGADANRPPAFEAGDEYWEEQNADLDSEAELGLERPENVRIAIDKAMDELAMNDEREPGEDEADDTGETEAENHEATNDHESSYDMGKVVSPSYDEVSQIDQFVLGMALFAYQASLSRTMWDSLFELLQTVKDVQQLRSLPKSLTTLKKACFRTVKVIPVCTKEIPVVHAKMPSLSAQERVQLLKLTRPIFYIDPVANLINHLKDADFAKINHVGIAEFVDCPKEMWQTHAWASSARTSCGDLTCYRNTTDKIIPSDIVEYECQQTSCVCARSGNHIGRIIEIGTKDGVRCVKLHPMLTVESPWVIGSGDIVLEQSELVPDAGKPMLVKEQEIVRRRSDIALIWSDQDPIPPHNLYIRRVYRLKFNGEYELVPLMKTNMLRAELEARAFGGREQLLQLLSPKARRVICLPIMIFIDGFGLYRTMHRSLIGVHDARRRNEYIYTLAFGPHGTNYPDVIAAITPGLAALDGGYDTCVGGEKVRLFSYPICFLGDMPQQNENAGIAHPTGRVSCRFCMATQDDRGNLAYDTMQNKRHLREIEDAWHEIENVEEQNKKEEIRKRFGFSMEPTPLTKISRAMDITRDMPSDPCHSELAGMMKIAVNVLLGDIFTPTGKTKFSNILREFPMPQGWQKLQSPLHYLDSYQIQEFARIGTLIPVIFRLYLEPCWLQLRVREAIPFFFNREVDRGGGGTAEKLLTGVFAKMALSNRVLISWADEGSDNHFVGKAVQNAREALQTLLRSVAMSANTSNAMTGSRYSSLALTQCQTPRRGRKVKRADEVLRMMQRPNMHIGLHYKEMVEEWGCANNGNVLMGENKHRLFKSLVTHTNHRDPEKSLLIRESLDKTISAYLSSSPEAEDDTVSKLQQLQRKCPTLMSRFGHKSDTIDNSSWRVHARETSHQVSRRIGLESGKLTMLGATCPFITKLRLAHMLDYHDNSIPARVTEPLVFYKTAVISIKRPCALQSRLWSCHIYLCAPIVKHTRPSSVFVNYPDEDKKAGRGAGV</sequence>
<feature type="compositionally biased region" description="Acidic residues" evidence="2">
    <location>
        <begin position="151"/>
        <end position="164"/>
    </location>
</feature>
<proteinExistence type="predicted"/>
<evidence type="ECO:0000313" key="4">
    <source>
        <dbReference type="Proteomes" id="UP000242877"/>
    </source>
</evidence>
<comment type="caution">
    <text evidence="3">The sequence shown here is derived from an EMBL/GenBank/DDBJ whole genome shotgun (WGS) entry which is preliminary data.</text>
</comment>
<evidence type="ECO:0000256" key="1">
    <source>
        <dbReference type="SAM" id="Coils"/>
    </source>
</evidence>
<protein>
    <submittedName>
        <fullName evidence="3">Uncharacterized protein</fullName>
    </submittedName>
</protein>
<reference evidence="3 4" key="1">
    <citation type="journal article" date="2016" name="Genome Biol. Evol.">
        <title>Divergent and convergent evolution of fungal pathogenicity.</title>
        <authorList>
            <person name="Shang Y."/>
            <person name="Xiao G."/>
            <person name="Zheng P."/>
            <person name="Cen K."/>
            <person name="Zhan S."/>
            <person name="Wang C."/>
        </authorList>
    </citation>
    <scope>NUCLEOTIDE SEQUENCE [LARGE SCALE GENOMIC DNA]</scope>
    <source>
        <strain evidence="3 4">ARSEF 7405</strain>
    </source>
</reference>
<dbReference type="VEuPathDB" id="FungiDB:AAP_00063"/>
<evidence type="ECO:0000256" key="2">
    <source>
        <dbReference type="SAM" id="MobiDB-lite"/>
    </source>
</evidence>
<feature type="region of interest" description="Disordered" evidence="2">
    <location>
        <begin position="57"/>
        <end position="84"/>
    </location>
</feature>
<feature type="compositionally biased region" description="Pro residues" evidence="2">
    <location>
        <begin position="62"/>
        <end position="76"/>
    </location>
</feature>